<dbReference type="Gene3D" id="6.10.180.30">
    <property type="match status" value="1"/>
</dbReference>
<dbReference type="AlphaFoldDB" id="A0AAD1M4I1"/>
<keyword evidence="2" id="KW-1185">Reference proteome</keyword>
<reference evidence="1 2" key="1">
    <citation type="journal article" date="2019" name="Emerg. Microbes Infect.">
        <title>Comprehensive subspecies identification of 175 nontuberculous mycobacteria species based on 7547 genomic profiles.</title>
        <authorList>
            <person name="Matsumoto Y."/>
            <person name="Kinjo T."/>
            <person name="Motooka D."/>
            <person name="Nabeya D."/>
            <person name="Jung N."/>
            <person name="Uechi K."/>
            <person name="Horii T."/>
            <person name="Iida T."/>
            <person name="Fujita J."/>
            <person name="Nakamura S."/>
        </authorList>
    </citation>
    <scope>NUCLEOTIDE SEQUENCE [LARGE SCALE GENOMIC DNA]</scope>
    <source>
        <strain evidence="1 2">JCM 6375</strain>
    </source>
</reference>
<name>A0AAD1M4I1_9MYCO</name>
<dbReference type="Proteomes" id="UP000466681">
    <property type="component" value="Chromosome"/>
</dbReference>
<evidence type="ECO:0000313" key="2">
    <source>
        <dbReference type="Proteomes" id="UP000466681"/>
    </source>
</evidence>
<organism evidence="1 2">
    <name type="scientific">Mycolicibacterium moriokaense</name>
    <dbReference type="NCBI Taxonomy" id="39691"/>
    <lineage>
        <taxon>Bacteria</taxon>
        <taxon>Bacillati</taxon>
        <taxon>Actinomycetota</taxon>
        <taxon>Actinomycetes</taxon>
        <taxon>Mycobacteriales</taxon>
        <taxon>Mycobacteriaceae</taxon>
        <taxon>Mycolicibacterium</taxon>
    </lineage>
</organism>
<protein>
    <submittedName>
        <fullName evidence="1">Uncharacterized protein</fullName>
    </submittedName>
</protein>
<accession>A0AAD1M4I1</accession>
<dbReference type="RefSeq" id="WP_244960512.1">
    <property type="nucleotide sequence ID" value="NZ_AP022560.1"/>
</dbReference>
<dbReference type="EMBL" id="AP022560">
    <property type="protein sequence ID" value="BBX00123.1"/>
    <property type="molecule type" value="Genomic_DNA"/>
</dbReference>
<proteinExistence type="predicted"/>
<gene>
    <name evidence="1" type="ORF">MMOR_10590</name>
</gene>
<evidence type="ECO:0000313" key="1">
    <source>
        <dbReference type="EMBL" id="BBX00123.1"/>
    </source>
</evidence>
<sequence length="74" mass="8241">MVQSAPGRNSADILLSLPVELKERMVNTITWTQPYTGIGHQQKFIRAAITDLCDRLEDEFNAGEPFEPGVVIPD</sequence>
<dbReference type="KEGG" id="mmor:MMOR_10590"/>